<dbReference type="SUPFAM" id="SSF75553">
    <property type="entry name" value="Smc hinge domain"/>
    <property type="match status" value="1"/>
</dbReference>
<evidence type="ECO:0000256" key="5">
    <source>
        <dbReference type="ARBA" id="ARBA00023054"/>
    </source>
</evidence>
<dbReference type="GO" id="GO:0005737">
    <property type="term" value="C:cytoplasm"/>
    <property type="evidence" value="ECO:0007669"/>
    <property type="project" value="UniProtKB-SubCell"/>
</dbReference>
<evidence type="ECO:0000256" key="7">
    <source>
        <dbReference type="HAMAP-Rule" id="MF_01894"/>
    </source>
</evidence>
<dbReference type="Gene3D" id="3.30.70.1620">
    <property type="match status" value="1"/>
</dbReference>
<dbReference type="STRING" id="1123500.GCA_000420365_01025"/>
<name>A0A0R2G4G6_9LACO</name>
<keyword evidence="4 7" id="KW-0067">ATP-binding</keyword>
<feature type="coiled-coil region" evidence="7">
    <location>
        <begin position="984"/>
        <end position="1021"/>
    </location>
</feature>
<comment type="caution">
    <text evidence="10">The sequence shown here is derived from an EMBL/GenBank/DDBJ whole genome shotgun (WGS) entry which is preliminary data.</text>
</comment>
<dbReference type="SUPFAM" id="SSF52540">
    <property type="entry name" value="P-loop containing nucleoside triphosphate hydrolases"/>
    <property type="match status" value="1"/>
</dbReference>
<keyword evidence="11" id="KW-1185">Reference proteome</keyword>
<dbReference type="GO" id="GO:0030261">
    <property type="term" value="P:chromosome condensation"/>
    <property type="evidence" value="ECO:0007669"/>
    <property type="project" value="InterPro"/>
</dbReference>
<reference evidence="10 11" key="1">
    <citation type="journal article" date="2015" name="Genome Announc.">
        <title>Expanding the biotechnology potential of lactobacilli through comparative genomics of 213 strains and associated genera.</title>
        <authorList>
            <person name="Sun Z."/>
            <person name="Harris H.M."/>
            <person name="McCann A."/>
            <person name="Guo C."/>
            <person name="Argimon S."/>
            <person name="Zhang W."/>
            <person name="Yang X."/>
            <person name="Jeffery I.B."/>
            <person name="Cooney J.C."/>
            <person name="Kagawa T.F."/>
            <person name="Liu W."/>
            <person name="Song Y."/>
            <person name="Salvetti E."/>
            <person name="Wrobel A."/>
            <person name="Rasinkangas P."/>
            <person name="Parkhill J."/>
            <person name="Rea M.C."/>
            <person name="O'Sullivan O."/>
            <person name="Ritari J."/>
            <person name="Douillard F.P."/>
            <person name="Paul Ross R."/>
            <person name="Yang R."/>
            <person name="Briner A.E."/>
            <person name="Felis G.E."/>
            <person name="de Vos W.M."/>
            <person name="Barrangou R."/>
            <person name="Klaenhammer T.R."/>
            <person name="Caufield P.W."/>
            <person name="Cui Y."/>
            <person name="Zhang H."/>
            <person name="O'Toole P.W."/>
        </authorList>
    </citation>
    <scope>NUCLEOTIDE SEQUENCE [LARGE SCALE GENOMIC DNA]</scope>
    <source>
        <strain evidence="10 11">DSM 20190</strain>
    </source>
</reference>
<comment type="domain">
    <text evidence="7">Contains large globular domains required for ATP hydrolysis at each terminus and a third globular domain forming a flexible hinge near the middle of the molecule. These domains are separated by coiled-coil structures.</text>
</comment>
<accession>A0A0R2G4G6</accession>
<dbReference type="PATRIC" id="fig|1123500.6.peg.977"/>
<keyword evidence="3 7" id="KW-0547">Nucleotide-binding</keyword>
<comment type="subcellular location">
    <subcellularLocation>
        <location evidence="1 7">Cytoplasm</location>
    </subcellularLocation>
</comment>
<keyword evidence="5 7" id="KW-0175">Coiled coil</keyword>
<gene>
    <name evidence="7" type="primary">smc</name>
    <name evidence="10" type="ORF">IV68_GL000972</name>
</gene>
<dbReference type="InterPro" id="IPR027417">
    <property type="entry name" value="P-loop_NTPase"/>
</dbReference>
<dbReference type="SMART" id="SM00968">
    <property type="entry name" value="SMC_hinge"/>
    <property type="match status" value="1"/>
</dbReference>
<dbReference type="GO" id="GO:0005524">
    <property type="term" value="F:ATP binding"/>
    <property type="evidence" value="ECO:0007669"/>
    <property type="project" value="UniProtKB-UniRule"/>
</dbReference>
<dbReference type="InterPro" id="IPR003395">
    <property type="entry name" value="RecF/RecN/SMC_N"/>
</dbReference>
<dbReference type="Pfam" id="PF02463">
    <property type="entry name" value="SMC_N"/>
    <property type="match status" value="1"/>
</dbReference>
<feature type="domain" description="SMC hinge" evidence="9">
    <location>
        <begin position="519"/>
        <end position="638"/>
    </location>
</feature>
<dbReference type="FunFam" id="3.40.50.300:FF:000901">
    <property type="entry name" value="Chromosome partition protein Smc"/>
    <property type="match status" value="1"/>
</dbReference>
<dbReference type="InterPro" id="IPR011890">
    <property type="entry name" value="SMC_prok"/>
</dbReference>
<dbReference type="InterPro" id="IPR010935">
    <property type="entry name" value="SMC_hinge"/>
</dbReference>
<evidence type="ECO:0000256" key="1">
    <source>
        <dbReference type="ARBA" id="ARBA00004496"/>
    </source>
</evidence>
<feature type="coiled-coil region" evidence="7">
    <location>
        <begin position="353"/>
        <end position="476"/>
    </location>
</feature>
<dbReference type="GO" id="GO:0003677">
    <property type="term" value="F:DNA binding"/>
    <property type="evidence" value="ECO:0007669"/>
    <property type="project" value="UniProtKB-UniRule"/>
</dbReference>
<dbReference type="PIRSF" id="PIRSF005719">
    <property type="entry name" value="SMC"/>
    <property type="match status" value="1"/>
</dbReference>
<dbReference type="HAMAP" id="MF_01894">
    <property type="entry name" value="Smc_prok"/>
    <property type="match status" value="1"/>
</dbReference>
<dbReference type="Pfam" id="PF06470">
    <property type="entry name" value="SMC_hinge"/>
    <property type="match status" value="1"/>
</dbReference>
<feature type="coiled-coil region" evidence="7">
    <location>
        <begin position="262"/>
        <end position="289"/>
    </location>
</feature>
<dbReference type="EMBL" id="JQAX01000003">
    <property type="protein sequence ID" value="KRN31716.1"/>
    <property type="molecule type" value="Genomic_DNA"/>
</dbReference>
<dbReference type="PANTHER" id="PTHR43977">
    <property type="entry name" value="STRUCTURAL MAINTENANCE OF CHROMOSOMES PROTEIN 3"/>
    <property type="match status" value="1"/>
</dbReference>
<dbReference type="Proteomes" id="UP000051296">
    <property type="component" value="Unassembled WGS sequence"/>
</dbReference>
<keyword evidence="2 7" id="KW-0963">Cytoplasm</keyword>
<evidence type="ECO:0000256" key="3">
    <source>
        <dbReference type="ARBA" id="ARBA00022741"/>
    </source>
</evidence>
<dbReference type="GO" id="GO:0005694">
    <property type="term" value="C:chromosome"/>
    <property type="evidence" value="ECO:0007669"/>
    <property type="project" value="InterPro"/>
</dbReference>
<feature type="compositionally biased region" description="Basic and acidic residues" evidence="8">
    <location>
        <begin position="845"/>
        <end position="857"/>
    </location>
</feature>
<dbReference type="Gene3D" id="3.40.50.300">
    <property type="entry name" value="P-loop containing nucleotide triphosphate hydrolases"/>
    <property type="match status" value="2"/>
</dbReference>
<evidence type="ECO:0000259" key="9">
    <source>
        <dbReference type="SMART" id="SM00968"/>
    </source>
</evidence>
<protein>
    <recommendedName>
        <fullName evidence="7">Chromosome partition protein Smc</fullName>
    </recommendedName>
</protein>
<dbReference type="GO" id="GO:0006260">
    <property type="term" value="P:DNA replication"/>
    <property type="evidence" value="ECO:0007669"/>
    <property type="project" value="UniProtKB-UniRule"/>
</dbReference>
<dbReference type="NCBIfam" id="TIGR02168">
    <property type="entry name" value="SMC_prok_B"/>
    <property type="match status" value="1"/>
</dbReference>
<feature type="binding site" evidence="7">
    <location>
        <begin position="32"/>
        <end position="39"/>
    </location>
    <ligand>
        <name>ATP</name>
        <dbReference type="ChEBI" id="CHEBI:30616"/>
    </ligand>
</feature>
<feature type="region of interest" description="Disordered" evidence="8">
    <location>
        <begin position="835"/>
        <end position="862"/>
    </location>
</feature>
<dbReference type="RefSeq" id="WP_022791778.1">
    <property type="nucleotide sequence ID" value="NZ_ATUU01000003.1"/>
</dbReference>
<dbReference type="Gene3D" id="1.20.1060.20">
    <property type="match status" value="1"/>
</dbReference>
<evidence type="ECO:0000256" key="8">
    <source>
        <dbReference type="SAM" id="MobiDB-lite"/>
    </source>
</evidence>
<evidence type="ECO:0000256" key="2">
    <source>
        <dbReference type="ARBA" id="ARBA00022490"/>
    </source>
</evidence>
<evidence type="ECO:0000256" key="4">
    <source>
        <dbReference type="ARBA" id="ARBA00022840"/>
    </source>
</evidence>
<dbReference type="FunFam" id="3.40.50.300:FF:000984">
    <property type="entry name" value="Chromosome partition protein Smc"/>
    <property type="match status" value="1"/>
</dbReference>
<comment type="similarity">
    <text evidence="7">Belongs to the SMC family.</text>
</comment>
<dbReference type="GO" id="GO:0007062">
    <property type="term" value="P:sister chromatid cohesion"/>
    <property type="evidence" value="ECO:0007669"/>
    <property type="project" value="InterPro"/>
</dbReference>
<dbReference type="AlphaFoldDB" id="A0A0R2G4G6"/>
<keyword evidence="6 7" id="KW-0238">DNA-binding</keyword>
<dbReference type="InterPro" id="IPR024704">
    <property type="entry name" value="SMC"/>
</dbReference>
<feature type="region of interest" description="Disordered" evidence="8">
    <location>
        <begin position="760"/>
        <end position="785"/>
    </location>
</feature>
<dbReference type="CDD" id="cd03278">
    <property type="entry name" value="ABC_SMC_barmotin"/>
    <property type="match status" value="2"/>
</dbReference>
<dbReference type="OrthoDB" id="9808768at2"/>
<dbReference type="GO" id="GO:0016887">
    <property type="term" value="F:ATP hydrolysis activity"/>
    <property type="evidence" value="ECO:0007669"/>
    <property type="project" value="InterPro"/>
</dbReference>
<sequence length="1185" mass="132196">MKLKTLEISGFKSFAQKTKIDFMPGITGVVGPNGSGKSNIIEAIRWVMGEQSAKGLRGDKMADVIFGGTADRKPLNRAQVIITFDNSDHYLQTDYTEIQIARTLYRTGESKYQINGTTVRLRDIQELFMDSGLGRESFSIISQGRVEQIFSAKPADRRAVIEEVAGVYKYKQNKDKATAELSGVQDKLDRVQDILFEIRQRLEPLAQQSAQAQDYLTQKAEFDQLDQARLVLAIQDGRQAAGQLANQQADYEGQLATLHQIILDLEADLTAQKQARQELTTKRQTAQTELLATATRVEQLLGEQKLQAERQTSRSQASHDLAAEIEKTKANQVYWQQTIQERQAEIDLQLEKTATLTEQVKRIKNQLKALDAQTLQTEIDQKRSVLVEQMQRVATLKNQAVFLKQEYQRQTVQSERLHKQLAEVNQALTKVQVTLAQGQADLEQAKAQQQAQKEALAQAQQAGQKLESDFQTARQTWYNQLEKEQRVQTRLQTLKHLADQYEGYYQGVKHLMQARQQFPGIAGVVAELITVPKDQQLAIETALGGALQQVVVDQATTAKTAIKYLTTHRLGRVTFLPLNTVRPRHLATSLLESAQASAGFVGLAADLVTVAAEYRPVIAHLLGTTVIAQDLTTAMPMAKALLQRVRIVTLDGQVINAGGAMTGGANRQQGQGLLSQRQTIDQLTKEGHQLAQQSQQAEERVRTLEHQVQVAAKAFKKQQADLLTVNEDVQNLTHTVQNAKEELARMQKERAALHFELESNGIESEDGHRQPNHQVELETAQQEQADLQTDLDQALQKQAAASQARQRYQAELTECETELARAKAQLEAAQVRKADSQKQAQQAQERMDSLQKQRADLSADQGQVRARIEHDLTEQTTKKDALTAQVQDLDKQLETKGQTIAQVELALENRRHQQGDLMTKSSEVARQKAQVTTNLDHAQTTLQEDYGLDYAAAKAAVTLTMPLADIETKLKLLKRGLADIGPVNLQAIDEYTQVKERYDFLEQQQADLIEARDNLEATMGEMDQEVKTRFAQTFAAVAKHFATIFVKMFGGGQAELLLTDPDHLLTTGVDIKAQPPGKKFQQMSLLSGGERALTAISLLFAILEVRPVPFVVLDETEAALDEANVTRFAQYLHEVNDRTQFIVITHRKGTMANADVLYGVTMQEPGVSTMVSVDLTEVLPAQQEE</sequence>
<evidence type="ECO:0000313" key="10">
    <source>
        <dbReference type="EMBL" id="KRN31716.1"/>
    </source>
</evidence>
<dbReference type="GO" id="GO:0007059">
    <property type="term" value="P:chromosome segregation"/>
    <property type="evidence" value="ECO:0007669"/>
    <property type="project" value="UniProtKB-UniRule"/>
</dbReference>
<evidence type="ECO:0000256" key="6">
    <source>
        <dbReference type="ARBA" id="ARBA00023125"/>
    </source>
</evidence>
<evidence type="ECO:0000313" key="11">
    <source>
        <dbReference type="Proteomes" id="UP000051296"/>
    </source>
</evidence>
<dbReference type="eggNOG" id="COG1196">
    <property type="taxonomic scope" value="Bacteria"/>
</dbReference>
<organism evidence="10 11">
    <name type="scientific">Weissella halotolerans DSM 20190</name>
    <dbReference type="NCBI Taxonomy" id="1123500"/>
    <lineage>
        <taxon>Bacteria</taxon>
        <taxon>Bacillati</taxon>
        <taxon>Bacillota</taxon>
        <taxon>Bacilli</taxon>
        <taxon>Lactobacillales</taxon>
        <taxon>Lactobacillaceae</taxon>
        <taxon>Weissella</taxon>
    </lineage>
</organism>
<dbReference type="InterPro" id="IPR036277">
    <property type="entry name" value="SMC_hinge_sf"/>
</dbReference>
<comment type="function">
    <text evidence="7">Required for chromosome condensation and partitioning.</text>
</comment>
<proteinExistence type="inferred from homology"/>
<dbReference type="InParanoid" id="A0A0R2G4G6"/>
<comment type="subunit">
    <text evidence="7">Homodimer.</text>
</comment>
<dbReference type="FunCoup" id="A0A0R2G4G6">
    <property type="interactions" value="329"/>
</dbReference>